<dbReference type="InterPro" id="IPR036291">
    <property type="entry name" value="NAD(P)-bd_dom_sf"/>
</dbReference>
<accession>A0A9Q8W8L0</accession>
<dbReference type="Pfam" id="PF06985">
    <property type="entry name" value="HET"/>
    <property type="match status" value="1"/>
</dbReference>
<evidence type="ECO:0000259" key="3">
    <source>
        <dbReference type="Pfam" id="PF22917"/>
    </source>
</evidence>
<dbReference type="SUPFAM" id="SSF51735">
    <property type="entry name" value="NAD(P)-binding Rossmann-fold domains"/>
    <property type="match status" value="1"/>
</dbReference>
<dbReference type="PANTHER" id="PTHR33112">
    <property type="entry name" value="DOMAIN PROTEIN, PUTATIVE-RELATED"/>
    <property type="match status" value="1"/>
</dbReference>
<organism evidence="4 5">
    <name type="scientific">Colletotrichum lupini</name>
    <dbReference type="NCBI Taxonomy" id="145971"/>
    <lineage>
        <taxon>Eukaryota</taxon>
        <taxon>Fungi</taxon>
        <taxon>Dikarya</taxon>
        <taxon>Ascomycota</taxon>
        <taxon>Pezizomycotina</taxon>
        <taxon>Sordariomycetes</taxon>
        <taxon>Hypocreomycetidae</taxon>
        <taxon>Glomerellales</taxon>
        <taxon>Glomerellaceae</taxon>
        <taxon>Colletotrichum</taxon>
        <taxon>Colletotrichum acutatum species complex</taxon>
    </lineage>
</organism>
<dbReference type="RefSeq" id="XP_049135055.1">
    <property type="nucleotide sequence ID" value="XM_049279098.1"/>
</dbReference>
<protein>
    <submittedName>
        <fullName evidence="4">Heterokaryon incompatibility protein</fullName>
    </submittedName>
</protein>
<evidence type="ECO:0000313" key="4">
    <source>
        <dbReference type="EMBL" id="UQC73400.1"/>
    </source>
</evidence>
<dbReference type="PANTHER" id="PTHR33112:SF16">
    <property type="entry name" value="HETEROKARYON INCOMPATIBILITY DOMAIN-CONTAINING PROTEIN"/>
    <property type="match status" value="1"/>
</dbReference>
<gene>
    <name evidence="4" type="ORF">CLUP02_00044</name>
</gene>
<keyword evidence="1" id="KW-0812">Transmembrane</keyword>
<proteinExistence type="predicted"/>
<dbReference type="Pfam" id="PF22917">
    <property type="entry name" value="PRISE"/>
    <property type="match status" value="1"/>
</dbReference>
<keyword evidence="1" id="KW-0472">Membrane</keyword>
<feature type="transmembrane region" description="Helical" evidence="1">
    <location>
        <begin position="23"/>
        <end position="48"/>
    </location>
</feature>
<feature type="domain" description="PRISE-like Rossmann-fold" evidence="3">
    <location>
        <begin position="120"/>
        <end position="494"/>
    </location>
</feature>
<evidence type="ECO:0000259" key="2">
    <source>
        <dbReference type="Pfam" id="PF06985"/>
    </source>
</evidence>
<name>A0A9Q8W8L0_9PEZI</name>
<evidence type="ECO:0000256" key="1">
    <source>
        <dbReference type="SAM" id="Phobius"/>
    </source>
</evidence>
<keyword evidence="1" id="KW-1133">Transmembrane helix</keyword>
<dbReference type="InterPro" id="IPR010730">
    <property type="entry name" value="HET"/>
</dbReference>
<dbReference type="AlphaFoldDB" id="A0A9Q8W8L0"/>
<dbReference type="EMBL" id="CP019471">
    <property type="protein sequence ID" value="UQC73400.1"/>
    <property type="molecule type" value="Genomic_DNA"/>
</dbReference>
<dbReference type="KEGG" id="clup:CLUP02_00044"/>
<reference evidence="4" key="1">
    <citation type="journal article" date="2021" name="Mol. Plant Microbe Interact.">
        <title>Complete Genome Sequence of the Plant-Pathogenic Fungus Colletotrichum lupini.</title>
        <authorList>
            <person name="Baroncelli R."/>
            <person name="Pensec F."/>
            <person name="Da Lio D."/>
            <person name="Boufleur T."/>
            <person name="Vicente I."/>
            <person name="Sarrocco S."/>
            <person name="Picot A."/>
            <person name="Baraldi E."/>
            <person name="Sukno S."/>
            <person name="Thon M."/>
            <person name="Le Floch G."/>
        </authorList>
    </citation>
    <scope>NUCLEOTIDE SEQUENCE</scope>
    <source>
        <strain evidence="4">IMI 504893</strain>
    </source>
</reference>
<dbReference type="GeneID" id="73334108"/>
<dbReference type="InterPro" id="IPR055222">
    <property type="entry name" value="PRISE-like_Rossmann-fold"/>
</dbReference>
<keyword evidence="5" id="KW-1185">Reference proteome</keyword>
<dbReference type="Gene3D" id="3.40.50.720">
    <property type="entry name" value="NAD(P)-binding Rossmann-like Domain"/>
    <property type="match status" value="1"/>
</dbReference>
<dbReference type="Proteomes" id="UP000830671">
    <property type="component" value="Chromosome 1"/>
</dbReference>
<evidence type="ECO:0000313" key="5">
    <source>
        <dbReference type="Proteomes" id="UP000830671"/>
    </source>
</evidence>
<feature type="domain" description="Heterokaryon incompatibility" evidence="2">
    <location>
        <begin position="766"/>
        <end position="915"/>
    </location>
</feature>
<dbReference type="CDD" id="cd08948">
    <property type="entry name" value="5beta-POR_like_SDR_a"/>
    <property type="match status" value="1"/>
</dbReference>
<sequence length="1191" mass="135073">MAFRSADNDLSTFHFRQKLQSSLIILVLVFLWHISFPNLLSLFSWAMIFRTPRPGPGNGRLGFESDSSVQGLLLFDPNSSLRSPVPVHQDPNLPLTTSYWLAYHSIRSFPTMEPSSKYVALVFGANGISGWAVTNNLFIYPTASTFCRIIGLTNRPMDLSGSQLPKNDPRLEIYSGINLREDIETIKEQMKIKIPNMQDITHVYYCAYSVDVMKIRNINVTMTRNAVKAVDEICSSLKFLSLQTGTNDKIEIHPPLKESQPRIPSPYGDEIFYYGQVDAIEELQKGKSWRWCEVRPDAIVGFVSGTTSIMTFLEPTALFLALWRYVHGPGAEIKFIGTATNYTHTNTDSSQDIIAKSHIYLSTVKPEESNGEAFNTADNATPVSWVERWPVMVDYFGLQGTPPVEGAQTTFPVEKWWEEHQGDYKRMCAEYGLKHRDIPAASWIFTMGVGFSLLQRNRAMCLDKIRSVGFKEELGMTEGYLIAFDRMVAANILPPRKLIGTLISPVKRLASQKIRRLNVTLFCAHAELHKLQPPVSFTTNGARVYMCAAGFPGKPLISQLLIFSFRPSSEHVDAQKPSTMSLCQDCRQLDLADLVDEEYEVQDIILHSSIADLERNVSACDLCQLFHTSITEKLRVEGVSVDQEAWYDTDSPVILRGTQYKDEKYESRGLFWVKVRCDRLSPRAYCYFSFYPKDETTRLENSILGRPIKRPAKQLSLVKDWVRECEDHHQSCHSAPATLPTRVVDVGVEGVREPRLVVTSGEVGRYMTLSHCWGLHPVIRTTSETINGHIKSLPMSKLPPTFRDAVLITRSLGVQYLWIDSLCIVQDSKEDWELESVKMGTIYASSCLTIAASASADSTGGCFLPRSTSNHVQVKCTRKTNDESVSIPVFLRPRPRDFSHLPQSILHSRAWVTQERLLSARMVHYDSDQLLWECRESRLAEDGVPTDAFAVQKLYDMVSAYSRRGITKSYDRLPALSGLAKVMEECTGQRYLAGLWKYHLHYGLLWRRSENWLETPSDGFRAPSWSWASLEGAVMMPEIGNILPSGNEMEVVVRITQAETTPLGLDPRGMLKSGYLQLEGKLRLADPRENPESPGYQRFSTYRKELAIDLLKENGIMVGLAVFDKDYCGSNIPLYYLQVSRRVKEPSRWYGLLLEATSQPQEFRRVSFCRTEEYPLRDWFAHVAEEMITIV</sequence>